<dbReference type="EMBL" id="JACNJD010000202">
    <property type="protein sequence ID" value="MBC8177341.1"/>
    <property type="molecule type" value="Genomic_DNA"/>
</dbReference>
<name>A0A8J6MZM5_9DELT</name>
<gene>
    <name evidence="1" type="ORF">H8E19_08030</name>
</gene>
<proteinExistence type="predicted"/>
<comment type="caution">
    <text evidence="1">The sequence shown here is derived from an EMBL/GenBank/DDBJ whole genome shotgun (WGS) entry which is preliminary data.</text>
</comment>
<organism evidence="1 2">
    <name type="scientific">Candidatus Desulfacyla euxinica</name>
    <dbReference type="NCBI Taxonomy" id="2841693"/>
    <lineage>
        <taxon>Bacteria</taxon>
        <taxon>Deltaproteobacteria</taxon>
        <taxon>Candidatus Desulfacyla</taxon>
    </lineage>
</organism>
<sequence length="117" mass="13393">MNVTIVWINMLPNDSDVTAKDSAINLSDKSIQHFYDPDKLSGKAIAESVGWKDKVAWDIYLFYIAGAEWIEDPPIPDAWMHQLSENWADREHFRTGEYLAEELYSTVKALLETGCLK</sequence>
<evidence type="ECO:0000313" key="1">
    <source>
        <dbReference type="EMBL" id="MBC8177341.1"/>
    </source>
</evidence>
<evidence type="ECO:0000313" key="2">
    <source>
        <dbReference type="Proteomes" id="UP000650524"/>
    </source>
</evidence>
<accession>A0A8J6MZM5</accession>
<dbReference type="AlphaFoldDB" id="A0A8J6MZM5"/>
<protein>
    <submittedName>
        <fullName evidence="1">Uncharacterized protein</fullName>
    </submittedName>
</protein>
<dbReference type="Proteomes" id="UP000650524">
    <property type="component" value="Unassembled WGS sequence"/>
</dbReference>
<reference evidence="1 2" key="1">
    <citation type="submission" date="2020-08" db="EMBL/GenBank/DDBJ databases">
        <title>Bridging the membrane lipid divide: bacteria of the FCB group superphylum have the potential to synthesize archaeal ether lipids.</title>
        <authorList>
            <person name="Villanueva L."/>
            <person name="Von Meijenfeldt F.A.B."/>
            <person name="Westbye A.B."/>
            <person name="Yadav S."/>
            <person name="Hopmans E.C."/>
            <person name="Dutilh B.E."/>
            <person name="Sinninghe Damste J.S."/>
        </authorList>
    </citation>
    <scope>NUCLEOTIDE SEQUENCE [LARGE SCALE GENOMIC DNA]</scope>
    <source>
        <strain evidence="1">NIOZ-UU27</strain>
    </source>
</reference>